<sequence length="378" mass="42915">MPGMIDTHIHAPQYTFIGTGMERPLLEWLAHTTFPIEDTFSDIENARNKYSAVVRRTLRNGTTTACYFATIHTDASIVLADTANQYGQRAFIGKICMDHNDTYQKYKETTEESIRETKRFVEVLKKKKYDRVKPIITPRFAISCSERLLNELGKLADENDLHIQTVMAHGCYLTNEELDIFRERGAAVSHCPNSNISLCSGHLDVRNVLNHRVKVGLGTDVAGGYSISLLDAIRKSIETSKILFMERSKNDWDTNDIESFQKGNMTPNGINRGAENIPITPEKNPNVLSYKDAFRLATLGGSEALSIDHMTGNFEVGKEFDALLINPDAKDSHFEVFSHIPKEKQSKSKIIDQTIKNFLFIGREQHKIELKDIYYQVY</sequence>
<dbReference type="GO" id="GO:0008270">
    <property type="term" value="F:zinc ion binding"/>
    <property type="evidence" value="ECO:0007669"/>
    <property type="project" value="TreeGrafter"/>
</dbReference>
<dbReference type="InterPro" id="IPR032466">
    <property type="entry name" value="Metal_Hydrolase"/>
</dbReference>
<keyword evidence="2" id="KW-0479">Metal-binding</keyword>
<evidence type="ECO:0000256" key="3">
    <source>
        <dbReference type="ARBA" id="ARBA00022801"/>
    </source>
</evidence>
<dbReference type="GO" id="GO:0005829">
    <property type="term" value="C:cytosol"/>
    <property type="evidence" value="ECO:0007669"/>
    <property type="project" value="TreeGrafter"/>
</dbReference>
<accession>A0AAV7DE22</accession>
<dbReference type="Pfam" id="PF01979">
    <property type="entry name" value="Amidohydro_1"/>
    <property type="match status" value="1"/>
</dbReference>
<dbReference type="Gene3D" id="3.20.20.140">
    <property type="entry name" value="Metal-dependent hydrolases"/>
    <property type="match status" value="2"/>
</dbReference>
<dbReference type="PANTHER" id="PTHR11271">
    <property type="entry name" value="GUANINE DEAMINASE"/>
    <property type="match status" value="1"/>
</dbReference>
<reference evidence="6" key="1">
    <citation type="thesis" date="2020" institute="ProQuest LLC" country="789 East Eisenhower Parkway, Ann Arbor, MI, USA">
        <title>Comparative Genomics and Chromosome Evolution.</title>
        <authorList>
            <person name="Mudd A.B."/>
        </authorList>
    </citation>
    <scope>NUCLEOTIDE SEQUENCE</scope>
    <source>
        <strain evidence="6">237g6f4</strain>
        <tissue evidence="6">Blood</tissue>
    </source>
</reference>
<keyword evidence="3" id="KW-0378">Hydrolase</keyword>
<dbReference type="InterPro" id="IPR051607">
    <property type="entry name" value="Metallo-dep_hydrolases"/>
</dbReference>
<evidence type="ECO:0000313" key="6">
    <source>
        <dbReference type="EMBL" id="KAG8595760.1"/>
    </source>
</evidence>
<proteinExistence type="predicted"/>
<evidence type="ECO:0000256" key="1">
    <source>
        <dbReference type="ARBA" id="ARBA00001947"/>
    </source>
</evidence>
<dbReference type="GO" id="GO:0046098">
    <property type="term" value="P:guanine metabolic process"/>
    <property type="evidence" value="ECO:0007669"/>
    <property type="project" value="TreeGrafter"/>
</dbReference>
<dbReference type="InterPro" id="IPR006680">
    <property type="entry name" value="Amidohydro-rel"/>
</dbReference>
<comment type="cofactor">
    <cofactor evidence="1">
        <name>Zn(2+)</name>
        <dbReference type="ChEBI" id="CHEBI:29105"/>
    </cofactor>
</comment>
<evidence type="ECO:0000256" key="2">
    <source>
        <dbReference type="ARBA" id="ARBA00022723"/>
    </source>
</evidence>
<feature type="domain" description="Amidohydrolase-related" evidence="5">
    <location>
        <begin position="1"/>
        <end position="164"/>
    </location>
</feature>
<evidence type="ECO:0000313" key="7">
    <source>
        <dbReference type="Proteomes" id="UP000824782"/>
    </source>
</evidence>
<protein>
    <recommendedName>
        <fullName evidence="5">Amidohydrolase-related domain-containing protein</fullName>
    </recommendedName>
</protein>
<name>A0AAV7DE22_ENGPU</name>
<dbReference type="SUPFAM" id="SSF51556">
    <property type="entry name" value="Metallo-dependent hydrolases"/>
    <property type="match status" value="1"/>
</dbReference>
<dbReference type="EMBL" id="WNYA01000001">
    <property type="protein sequence ID" value="KAG8595760.1"/>
    <property type="molecule type" value="Genomic_DNA"/>
</dbReference>
<gene>
    <name evidence="6" type="ORF">GDO81_001617</name>
</gene>
<dbReference type="GO" id="GO:0008892">
    <property type="term" value="F:guanine deaminase activity"/>
    <property type="evidence" value="ECO:0007669"/>
    <property type="project" value="TreeGrafter"/>
</dbReference>
<organism evidence="6 7">
    <name type="scientific">Engystomops pustulosus</name>
    <name type="common">Tungara frog</name>
    <name type="synonym">Physalaemus pustulosus</name>
    <dbReference type="NCBI Taxonomy" id="76066"/>
    <lineage>
        <taxon>Eukaryota</taxon>
        <taxon>Metazoa</taxon>
        <taxon>Chordata</taxon>
        <taxon>Craniata</taxon>
        <taxon>Vertebrata</taxon>
        <taxon>Euteleostomi</taxon>
        <taxon>Amphibia</taxon>
        <taxon>Batrachia</taxon>
        <taxon>Anura</taxon>
        <taxon>Neobatrachia</taxon>
        <taxon>Hyloidea</taxon>
        <taxon>Leptodactylidae</taxon>
        <taxon>Leiuperinae</taxon>
        <taxon>Engystomops</taxon>
    </lineage>
</organism>
<keyword evidence="4" id="KW-0862">Zinc</keyword>
<evidence type="ECO:0000259" key="5">
    <source>
        <dbReference type="Pfam" id="PF01979"/>
    </source>
</evidence>
<comment type="caution">
    <text evidence="6">The sequence shown here is derived from an EMBL/GenBank/DDBJ whole genome shotgun (WGS) entry which is preliminary data.</text>
</comment>
<keyword evidence="7" id="KW-1185">Reference proteome</keyword>
<dbReference type="Proteomes" id="UP000824782">
    <property type="component" value="Unassembled WGS sequence"/>
</dbReference>
<evidence type="ECO:0000256" key="4">
    <source>
        <dbReference type="ARBA" id="ARBA00022833"/>
    </source>
</evidence>
<dbReference type="PANTHER" id="PTHR11271:SF6">
    <property type="entry name" value="GUANINE DEAMINASE"/>
    <property type="match status" value="1"/>
</dbReference>
<dbReference type="AlphaFoldDB" id="A0AAV7DE22"/>